<name>A0ABR6KSA8_9BACT</name>
<dbReference type="PROSITE" id="PS51257">
    <property type="entry name" value="PROKAR_LIPOPROTEIN"/>
    <property type="match status" value="1"/>
</dbReference>
<organism evidence="2 3">
    <name type="scientific">Parabacteroides faecis</name>
    <dbReference type="NCBI Taxonomy" id="1217282"/>
    <lineage>
        <taxon>Bacteria</taxon>
        <taxon>Pseudomonadati</taxon>
        <taxon>Bacteroidota</taxon>
        <taxon>Bacteroidia</taxon>
        <taxon>Bacteroidales</taxon>
        <taxon>Tannerellaceae</taxon>
        <taxon>Parabacteroides</taxon>
    </lineage>
</organism>
<evidence type="ECO:0000313" key="3">
    <source>
        <dbReference type="Proteomes" id="UP000533637"/>
    </source>
</evidence>
<proteinExistence type="predicted"/>
<evidence type="ECO:0000259" key="1">
    <source>
        <dbReference type="Pfam" id="PF01823"/>
    </source>
</evidence>
<keyword evidence="3" id="KW-1185">Reference proteome</keyword>
<comment type="caution">
    <text evidence="2">The sequence shown here is derived from an EMBL/GenBank/DDBJ whole genome shotgun (WGS) entry which is preliminary data.</text>
</comment>
<evidence type="ECO:0000313" key="2">
    <source>
        <dbReference type="EMBL" id="MBB4624311.1"/>
    </source>
</evidence>
<dbReference type="Gene3D" id="3.30.160.840">
    <property type="match status" value="1"/>
</dbReference>
<gene>
    <name evidence="2" type="ORF">GGQ57_004239</name>
</gene>
<dbReference type="Pfam" id="PF01823">
    <property type="entry name" value="MACPF"/>
    <property type="match status" value="1"/>
</dbReference>
<accession>A0ABR6KSA8</accession>
<protein>
    <recommendedName>
        <fullName evidence="1">MACPF domain-containing protein</fullName>
    </recommendedName>
</protein>
<dbReference type="Proteomes" id="UP000533637">
    <property type="component" value="Unassembled WGS sequence"/>
</dbReference>
<reference evidence="2 3" key="1">
    <citation type="submission" date="2020-08" db="EMBL/GenBank/DDBJ databases">
        <title>Genomic Encyclopedia of Type Strains, Phase IV (KMG-IV): sequencing the most valuable type-strain genomes for metagenomic binning, comparative biology and taxonomic classification.</title>
        <authorList>
            <person name="Goeker M."/>
        </authorList>
    </citation>
    <scope>NUCLEOTIDE SEQUENCE [LARGE SCALE GENOMIC DNA]</scope>
    <source>
        <strain evidence="2 3">DSM 102983</strain>
    </source>
</reference>
<dbReference type="RefSeq" id="WP_183672033.1">
    <property type="nucleotide sequence ID" value="NZ_BMPB01000019.1"/>
</dbReference>
<dbReference type="InterPro" id="IPR020864">
    <property type="entry name" value="MACPF"/>
</dbReference>
<sequence>MKRTVIFFILSALIFSCTMEDEADNDLSLKSESVNACKTVVLKERDPKFPLEFPLRNKTKNSTTSFAMSSNEDFLGCTYKLQYFPLGTAQNVGVPIVNIKKLKEEYEDFYVKERNIGIQKSDVFSYASFERYSHKSKDSEKVTHGVNLNFKLFSIGNKGTIENIYGKDVANETNRVYGEFNAEVLGKRYILETSTNALNMIKLGYLNPSFRSELYSITMAEFVREYGTLVLRDFYTGGRVSAIYSGIYTSNDLVETKEKNIDNDINASYGPKKDVSGSGNLGIGLHYYDETKMSKKITNMTLSVKAVGGNLSFSSFSSPQGLTQVNIDLSSWMSSMASPDSYRMIDIESEGLMPISNFVLEKNIVQHINDYLYGQSIGQPMEVQEPYIEVLRRNIQGITMLITSLVTKNDDRVLIDLKNITPVSESKKQEYIRQIANEKSKVYGLKIINTTISNDTLPIPPKNCFQLGFYKEELFSKFIDKENNTIYLLYNGTKTKESNELIIKRDFIKEMFSNARQSSDIDENGVSISLPKAVKCGLSIYNYDRTLNLYGLKDFVNKLPTINIDKGDLLNYELISL</sequence>
<feature type="domain" description="MACPF" evidence="1">
    <location>
        <begin position="212"/>
        <end position="363"/>
    </location>
</feature>
<dbReference type="EMBL" id="JACHOC010000009">
    <property type="protein sequence ID" value="MBB4624311.1"/>
    <property type="molecule type" value="Genomic_DNA"/>
</dbReference>